<dbReference type="InterPro" id="IPR000515">
    <property type="entry name" value="MetI-like"/>
</dbReference>
<keyword evidence="2 7" id="KW-0813">Transport</keyword>
<evidence type="ECO:0000256" key="7">
    <source>
        <dbReference type="RuleBase" id="RU363032"/>
    </source>
</evidence>
<feature type="transmembrane region" description="Helical" evidence="7">
    <location>
        <begin position="276"/>
        <end position="299"/>
    </location>
</feature>
<evidence type="ECO:0000256" key="2">
    <source>
        <dbReference type="ARBA" id="ARBA00022448"/>
    </source>
</evidence>
<evidence type="ECO:0000256" key="6">
    <source>
        <dbReference type="ARBA" id="ARBA00023136"/>
    </source>
</evidence>
<keyword evidence="3" id="KW-1003">Cell membrane</keyword>
<dbReference type="Pfam" id="PF19300">
    <property type="entry name" value="BPD_transp_1_N"/>
    <property type="match status" value="1"/>
</dbReference>
<accession>A0ABV5NGY4</accession>
<dbReference type="Proteomes" id="UP001589568">
    <property type="component" value="Unassembled WGS sequence"/>
</dbReference>
<keyword evidence="4 7" id="KW-0812">Transmembrane</keyword>
<protein>
    <submittedName>
        <fullName evidence="9">ABC transporter permease</fullName>
    </submittedName>
</protein>
<comment type="caution">
    <text evidence="9">The sequence shown here is derived from an EMBL/GenBank/DDBJ whole genome shotgun (WGS) entry which is preliminary data.</text>
</comment>
<dbReference type="RefSeq" id="WP_379482884.1">
    <property type="nucleotide sequence ID" value="NZ_JBHMCF010000008.1"/>
</dbReference>
<comment type="subcellular location">
    <subcellularLocation>
        <location evidence="1 7">Cell membrane</location>
        <topology evidence="1 7">Multi-pass membrane protein</topology>
    </subcellularLocation>
</comment>
<evidence type="ECO:0000256" key="1">
    <source>
        <dbReference type="ARBA" id="ARBA00004651"/>
    </source>
</evidence>
<dbReference type="SUPFAM" id="SSF161098">
    <property type="entry name" value="MetI-like"/>
    <property type="match status" value="1"/>
</dbReference>
<feature type="transmembrane region" description="Helical" evidence="7">
    <location>
        <begin position="134"/>
        <end position="161"/>
    </location>
</feature>
<evidence type="ECO:0000256" key="3">
    <source>
        <dbReference type="ARBA" id="ARBA00022475"/>
    </source>
</evidence>
<comment type="similarity">
    <text evidence="7">Belongs to the binding-protein-dependent transport system permease family.</text>
</comment>
<dbReference type="CDD" id="cd06261">
    <property type="entry name" value="TM_PBP2"/>
    <property type="match status" value="1"/>
</dbReference>
<keyword evidence="6 7" id="KW-0472">Membrane</keyword>
<feature type="domain" description="ABC transmembrane type-1" evidence="8">
    <location>
        <begin position="98"/>
        <end position="292"/>
    </location>
</feature>
<dbReference type="PANTHER" id="PTHR43163">
    <property type="entry name" value="DIPEPTIDE TRANSPORT SYSTEM PERMEASE PROTEIN DPPB-RELATED"/>
    <property type="match status" value="1"/>
</dbReference>
<evidence type="ECO:0000259" key="8">
    <source>
        <dbReference type="PROSITE" id="PS50928"/>
    </source>
</evidence>
<dbReference type="PROSITE" id="PS50928">
    <property type="entry name" value="ABC_TM1"/>
    <property type="match status" value="1"/>
</dbReference>
<gene>
    <name evidence="9" type="ORF">ACFFR3_08475</name>
</gene>
<dbReference type="EMBL" id="JBHMCF010000008">
    <property type="protein sequence ID" value="MFB9469540.1"/>
    <property type="molecule type" value="Genomic_DNA"/>
</dbReference>
<name>A0ABV5NGY4_9ACTN</name>
<proteinExistence type="inferred from homology"/>
<dbReference type="InterPro" id="IPR045621">
    <property type="entry name" value="BPD_transp_1_N"/>
</dbReference>
<evidence type="ECO:0000313" key="9">
    <source>
        <dbReference type="EMBL" id="MFB9469540.1"/>
    </source>
</evidence>
<feature type="transmembrane region" description="Helical" evidence="7">
    <location>
        <begin position="102"/>
        <end position="125"/>
    </location>
</feature>
<dbReference type="PANTHER" id="PTHR43163:SF3">
    <property type="entry name" value="PEPTIDE ABC TRANSPORTER PERMEASE PROTEIN"/>
    <property type="match status" value="1"/>
</dbReference>
<keyword evidence="10" id="KW-1185">Reference proteome</keyword>
<dbReference type="Gene3D" id="1.10.3720.10">
    <property type="entry name" value="MetI-like"/>
    <property type="match status" value="1"/>
</dbReference>
<evidence type="ECO:0000256" key="5">
    <source>
        <dbReference type="ARBA" id="ARBA00022989"/>
    </source>
</evidence>
<dbReference type="Pfam" id="PF00528">
    <property type="entry name" value="BPD_transp_1"/>
    <property type="match status" value="1"/>
</dbReference>
<keyword evidence="5 7" id="KW-1133">Transmembrane helix</keyword>
<feature type="transmembrane region" description="Helical" evidence="7">
    <location>
        <begin position="173"/>
        <end position="192"/>
    </location>
</feature>
<evidence type="ECO:0000256" key="4">
    <source>
        <dbReference type="ARBA" id="ARBA00022692"/>
    </source>
</evidence>
<reference evidence="9 10" key="1">
    <citation type="submission" date="2024-09" db="EMBL/GenBank/DDBJ databases">
        <authorList>
            <person name="Sun Q."/>
            <person name="Mori K."/>
        </authorList>
    </citation>
    <scope>NUCLEOTIDE SEQUENCE [LARGE SCALE GENOMIC DNA]</scope>
    <source>
        <strain evidence="9 10">JCM 3324</strain>
    </source>
</reference>
<dbReference type="InterPro" id="IPR035906">
    <property type="entry name" value="MetI-like_sf"/>
</dbReference>
<organism evidence="9 10">
    <name type="scientific">Nonomuraea salmonea</name>
    <dbReference type="NCBI Taxonomy" id="46181"/>
    <lineage>
        <taxon>Bacteria</taxon>
        <taxon>Bacillati</taxon>
        <taxon>Actinomycetota</taxon>
        <taxon>Actinomycetes</taxon>
        <taxon>Streptosporangiales</taxon>
        <taxon>Streptosporangiaceae</taxon>
        <taxon>Nonomuraea</taxon>
    </lineage>
</organism>
<feature type="transmembrane region" description="Helical" evidence="7">
    <location>
        <begin position="234"/>
        <end position="256"/>
    </location>
</feature>
<evidence type="ECO:0000313" key="10">
    <source>
        <dbReference type="Proteomes" id="UP001589568"/>
    </source>
</evidence>
<sequence length="308" mass="31953">MIAVLLRRLAELLLVLLALSVLVFLLTSLAPGDPAEEILRRGGGQPTAAAVAALRAELGLDEPLSSRYLRWVLDVLGGDLGRSYVDRSPVAGEIAARLPATLLLAVTAAAVSAGLALLVALPAVVRPRALDSRILALVTVAAGGVPPYIVGIVLISVVAVGWRLLPTGGPDSVVLPALTLGLTGAATLLRLLRADLARALRRPFVRLAAAKGLRRRRTVVVHALRVAAPNAVTAMSLVVAELLAGAVVVETLFAWPGVGQLAVAAIRQRDVPVVQAYVLVVAVATVLLLAVTELCLSALDPRLRGGER</sequence>